<sequence>MEVGCSTHDNSMQDIRVQDVGRMSDVSPTDVGQKSDESSTNIGRTELNRRCCDGRWRRSTAAPSNATLRRGRQSVATRCYGEGGRAL</sequence>
<gene>
    <name evidence="2" type="ORF">CSSPJE1EN2_LOCUS4193</name>
</gene>
<evidence type="ECO:0000313" key="2">
    <source>
        <dbReference type="EMBL" id="CAK9861198.1"/>
    </source>
</evidence>
<organism evidence="2 3">
    <name type="scientific">Sphagnum jensenii</name>
    <dbReference type="NCBI Taxonomy" id="128206"/>
    <lineage>
        <taxon>Eukaryota</taxon>
        <taxon>Viridiplantae</taxon>
        <taxon>Streptophyta</taxon>
        <taxon>Embryophyta</taxon>
        <taxon>Bryophyta</taxon>
        <taxon>Sphagnophytina</taxon>
        <taxon>Sphagnopsida</taxon>
        <taxon>Sphagnales</taxon>
        <taxon>Sphagnaceae</taxon>
        <taxon>Sphagnum</taxon>
    </lineage>
</organism>
<feature type="region of interest" description="Disordered" evidence="1">
    <location>
        <begin position="1"/>
        <end position="44"/>
    </location>
</feature>
<dbReference type="EMBL" id="OZ023712">
    <property type="protein sequence ID" value="CAK9861198.1"/>
    <property type="molecule type" value="Genomic_DNA"/>
</dbReference>
<dbReference type="Proteomes" id="UP001497522">
    <property type="component" value="Chromosome 11"/>
</dbReference>
<evidence type="ECO:0000256" key="1">
    <source>
        <dbReference type="SAM" id="MobiDB-lite"/>
    </source>
</evidence>
<name>A0ABP1AF72_9BRYO</name>
<reference evidence="2" key="1">
    <citation type="submission" date="2024-03" db="EMBL/GenBank/DDBJ databases">
        <authorList>
            <consortium name="ELIXIR-Norway"/>
            <consortium name="Elixir Norway"/>
        </authorList>
    </citation>
    <scope>NUCLEOTIDE SEQUENCE</scope>
</reference>
<proteinExistence type="predicted"/>
<protein>
    <submittedName>
        <fullName evidence="2">Uncharacterized protein</fullName>
    </submittedName>
</protein>
<feature type="compositionally biased region" description="Polar residues" evidence="1">
    <location>
        <begin position="26"/>
        <end position="43"/>
    </location>
</feature>
<keyword evidence="3" id="KW-1185">Reference proteome</keyword>
<accession>A0ABP1AF72</accession>
<evidence type="ECO:0000313" key="3">
    <source>
        <dbReference type="Proteomes" id="UP001497522"/>
    </source>
</evidence>